<feature type="compositionally biased region" description="Basic and acidic residues" evidence="1">
    <location>
        <begin position="344"/>
        <end position="358"/>
    </location>
</feature>
<dbReference type="Pfam" id="PF15404">
    <property type="entry name" value="PH_4"/>
    <property type="match status" value="1"/>
</dbReference>
<organism evidence="4 5">
    <name type="scientific">Emergomyces pasteurianus Ep9510</name>
    <dbReference type="NCBI Taxonomy" id="1447872"/>
    <lineage>
        <taxon>Eukaryota</taxon>
        <taxon>Fungi</taxon>
        <taxon>Dikarya</taxon>
        <taxon>Ascomycota</taxon>
        <taxon>Pezizomycotina</taxon>
        <taxon>Eurotiomycetes</taxon>
        <taxon>Eurotiomycetidae</taxon>
        <taxon>Onygenales</taxon>
        <taxon>Ajellomycetaceae</taxon>
        <taxon>Emergomyces</taxon>
    </lineage>
</organism>
<feature type="compositionally biased region" description="Polar residues" evidence="1">
    <location>
        <begin position="179"/>
        <end position="205"/>
    </location>
</feature>
<feature type="domain" description="PH" evidence="2">
    <location>
        <begin position="653"/>
        <end position="863"/>
    </location>
</feature>
<feature type="compositionally biased region" description="Polar residues" evidence="1">
    <location>
        <begin position="228"/>
        <end position="249"/>
    </location>
</feature>
<dbReference type="STRING" id="1447872.A0A1J9QHP0"/>
<dbReference type="OrthoDB" id="5579281at2759"/>
<feature type="domain" description="Sporulation-specific protein 71 N-terminal" evidence="3">
    <location>
        <begin position="22"/>
        <end position="103"/>
    </location>
</feature>
<dbReference type="AlphaFoldDB" id="A0A1J9QHP0"/>
<evidence type="ECO:0000259" key="2">
    <source>
        <dbReference type="SMART" id="SM00233"/>
    </source>
</evidence>
<dbReference type="PANTHER" id="PTHR28076">
    <property type="entry name" value="SPORULATION-SPECIFIC PROTEIN 71"/>
    <property type="match status" value="1"/>
</dbReference>
<feature type="region of interest" description="Disordered" evidence="1">
    <location>
        <begin position="291"/>
        <end position="318"/>
    </location>
</feature>
<evidence type="ECO:0000313" key="4">
    <source>
        <dbReference type="EMBL" id="OJD15436.1"/>
    </source>
</evidence>
<dbReference type="InterPro" id="IPR029217">
    <property type="entry name" value="Spo7_2_N"/>
</dbReference>
<dbReference type="InterPro" id="IPR039486">
    <property type="entry name" value="Mug56/Spo71_PH"/>
</dbReference>
<reference evidence="4 5" key="1">
    <citation type="submission" date="2015-07" db="EMBL/GenBank/DDBJ databases">
        <title>Emmonsia species relationships and genome sequence.</title>
        <authorList>
            <consortium name="The Broad Institute Genomics Platform"/>
            <person name="Cuomo C.A."/>
            <person name="Munoz J.F."/>
            <person name="Imamovic A."/>
            <person name="Priest M.E."/>
            <person name="Young S."/>
            <person name="Clay O.K."/>
            <person name="McEwen J.G."/>
        </authorList>
    </citation>
    <scope>NUCLEOTIDE SEQUENCE [LARGE SCALE GENOMIC DNA]</scope>
    <source>
        <strain evidence="4 5">UAMH 9510</strain>
    </source>
</reference>
<dbReference type="EMBL" id="LGRN01000157">
    <property type="protein sequence ID" value="OJD15436.1"/>
    <property type="molecule type" value="Genomic_DNA"/>
</dbReference>
<feature type="region of interest" description="Disordered" evidence="1">
    <location>
        <begin position="1"/>
        <end position="27"/>
    </location>
</feature>
<evidence type="ECO:0000313" key="5">
    <source>
        <dbReference type="Proteomes" id="UP000182235"/>
    </source>
</evidence>
<dbReference type="InterPro" id="IPR057379">
    <property type="entry name" value="PH_SPO71"/>
</dbReference>
<sequence>MGTPQDRSQPPKDHTETEIDEENFGLNPDSHTAQKLVGILVVRPRLRLVVTRHASPEHLHITSRRTFIGPIPRSWLQSHRKAWYKKWFGLKNYSSRPATFSADTSFNHINRRQLAGFVGIPNEGTYRPSFPQPEDVDEDEELVETARIAPVDTSQEEPAHRQSQIDSEQHGDLDHMTIPSDQQRPGMRTFSTDQVTTEEYFTPSESMGGRSRSGLHGSASTHIRRSEISNSNQKFRPLSNRASDSTPTQLDEPFLPLSTYESPLSTNASESTASLIPHKILPRAKLISKESSRRLQAEASHAEPATVADGDMDQPLNDQGLLSNVASGMARFQQDGSTTMDMQPRTESRNLRARESTRARRRTFLPGRDGEIIRAERMLVRIDTTQMWPLPNDFCENNSIKIETRISEKWREYLVVCRKGADDNTPITLQLYKTRVIPQVQVSQVKRNSSREIPLTLGFTNINLYSSLDKTVVLWHPDDGGTMLFIMQTKSAAHSMEWYTFLRTTLGWQRPTNLIVHVPDLDISLLLKHPFSHLQNDRIGTDLGDDEGCSALLRTMSEERAVAAGIVKTCMDTLSECPEWTSILKVWPGYEKMGLAWRRYDRLEWVHGANEERMYGTIAMRTSHELELRPKRHYPTSIKHTGEGKQEVTQEPSPIEGFLILLTSQKGKRQRLGKPYSRRLYFNVQNQYLCFCRPGRAAPPPPPRLPTIVGSNIPSASQLSKDVPIIYSIDPYPLQNGKISWLSRAERRHREQRDAEAYRESRRNLENLERAEGYFNLCRVLEVRVANQHYFPEESHVNGGDVDFHDEARDNRAREGPERDHQSNNNRSFELVMNDGLVVKFRAYNIQTRDEWVQQLSNLVRYWTARTREDVAIMKSVRRQNLEQLNITEDQEFMFGQCAQTWEVSKAQSSPELFNICGISGCRAVRMSGNLYCKPRRRSAFTACSVILTEGQILTFQSLIRKFSGEETPHTHHEREWVLDLHDCYIYSGLITDSDLLYQNHTIDTNLPSQRAAPRLYVTDGLTSSDEDIATCFVLWQNARKTVFRSQQEQGEAGARTKWKKVSTLGVPGRSIVFKTRSRAERDMWVLAIETEIDRLQQREDVRIVRKA</sequence>
<dbReference type="SMART" id="SM01316">
    <property type="entry name" value="Spo7_2_N"/>
    <property type="match status" value="1"/>
</dbReference>
<dbReference type="Pfam" id="PF15407">
    <property type="entry name" value="Spo7_2_N"/>
    <property type="match status" value="1"/>
</dbReference>
<evidence type="ECO:0000259" key="3">
    <source>
        <dbReference type="SMART" id="SM01316"/>
    </source>
</evidence>
<proteinExistence type="predicted"/>
<feature type="compositionally biased region" description="Polar residues" evidence="1">
    <location>
        <begin position="259"/>
        <end position="272"/>
    </location>
</feature>
<protein>
    <recommendedName>
        <fullName evidence="6">PH domain-containing protein</fullName>
    </recommendedName>
</protein>
<accession>A0A1J9QHP0</accession>
<dbReference type="VEuPathDB" id="FungiDB:AJ78_04311"/>
<feature type="compositionally biased region" description="Acidic residues" evidence="1">
    <location>
        <begin position="134"/>
        <end position="143"/>
    </location>
</feature>
<evidence type="ECO:0000256" key="1">
    <source>
        <dbReference type="SAM" id="MobiDB-lite"/>
    </source>
</evidence>
<keyword evidence="5" id="KW-1185">Reference proteome</keyword>
<feature type="region of interest" description="Disordered" evidence="1">
    <location>
        <begin position="120"/>
        <end position="272"/>
    </location>
</feature>
<name>A0A1J9QHP0_9EURO</name>
<dbReference type="InterPro" id="IPR001849">
    <property type="entry name" value="PH_domain"/>
</dbReference>
<dbReference type="PANTHER" id="PTHR28076:SF1">
    <property type="entry name" value="PROSPORE MEMBRANE ADAPTER PROTEIN SPO71"/>
    <property type="match status" value="1"/>
</dbReference>
<comment type="caution">
    <text evidence="4">The sequence shown here is derived from an EMBL/GenBank/DDBJ whole genome shotgun (WGS) entry which is preliminary data.</text>
</comment>
<dbReference type="SMART" id="SM00233">
    <property type="entry name" value="PH"/>
    <property type="match status" value="2"/>
</dbReference>
<dbReference type="InterPro" id="IPR040345">
    <property type="entry name" value="Mug56/Spo71"/>
</dbReference>
<dbReference type="Proteomes" id="UP000182235">
    <property type="component" value="Unassembled WGS sequence"/>
</dbReference>
<dbReference type="Pfam" id="PF23207">
    <property type="entry name" value="PH_SPO71"/>
    <property type="match status" value="1"/>
</dbReference>
<feature type="region of interest" description="Disordered" evidence="1">
    <location>
        <begin position="336"/>
        <end position="358"/>
    </location>
</feature>
<dbReference type="GO" id="GO:0005628">
    <property type="term" value="C:prospore membrane"/>
    <property type="evidence" value="ECO:0007669"/>
    <property type="project" value="TreeGrafter"/>
</dbReference>
<gene>
    <name evidence="4" type="ORF">AJ78_04311</name>
</gene>
<evidence type="ECO:0008006" key="6">
    <source>
        <dbReference type="Google" id="ProtNLM"/>
    </source>
</evidence>
<feature type="domain" description="PH" evidence="2">
    <location>
        <begin position="925"/>
        <end position="1096"/>
    </location>
</feature>
<dbReference type="GO" id="GO:1902657">
    <property type="term" value="P:protein localization to prospore membrane"/>
    <property type="evidence" value="ECO:0007669"/>
    <property type="project" value="InterPro"/>
</dbReference>